<dbReference type="SUPFAM" id="SSF103473">
    <property type="entry name" value="MFS general substrate transporter"/>
    <property type="match status" value="1"/>
</dbReference>
<dbReference type="NCBIfam" id="TIGR00711">
    <property type="entry name" value="efflux_EmrB"/>
    <property type="match status" value="1"/>
</dbReference>
<dbReference type="EMBL" id="CP047020">
    <property type="protein sequence ID" value="QHA07357.1"/>
    <property type="molecule type" value="Genomic_DNA"/>
</dbReference>
<feature type="transmembrane region" description="Helical" evidence="10">
    <location>
        <begin position="444"/>
        <end position="462"/>
    </location>
</feature>
<feature type="transmembrane region" description="Helical" evidence="10">
    <location>
        <begin position="312"/>
        <end position="330"/>
    </location>
</feature>
<accession>A0A6I6NHA2</accession>
<proteinExistence type="inferred from homology"/>
<dbReference type="GO" id="GO:0046677">
    <property type="term" value="P:response to antibiotic"/>
    <property type="evidence" value="ECO:0007669"/>
    <property type="project" value="UniProtKB-KW"/>
</dbReference>
<feature type="transmembrane region" description="Helical" evidence="10">
    <location>
        <begin position="234"/>
        <end position="257"/>
    </location>
</feature>
<feature type="transmembrane region" description="Helical" evidence="10">
    <location>
        <begin position="368"/>
        <end position="392"/>
    </location>
</feature>
<dbReference type="KEGG" id="sbro:GQF42_32255"/>
<dbReference type="PROSITE" id="PS50850">
    <property type="entry name" value="MFS"/>
    <property type="match status" value="1"/>
</dbReference>
<dbReference type="InterPro" id="IPR020846">
    <property type="entry name" value="MFS_dom"/>
</dbReference>
<dbReference type="PRINTS" id="PR01036">
    <property type="entry name" value="TCRTETB"/>
</dbReference>
<keyword evidence="7 10" id="KW-0472">Membrane</keyword>
<gene>
    <name evidence="12" type="ORF">GQF42_32255</name>
</gene>
<evidence type="ECO:0000256" key="10">
    <source>
        <dbReference type="SAM" id="Phobius"/>
    </source>
</evidence>
<evidence type="ECO:0000256" key="1">
    <source>
        <dbReference type="ARBA" id="ARBA00004651"/>
    </source>
</evidence>
<reference evidence="12 13" key="1">
    <citation type="submission" date="2019-12" db="EMBL/GenBank/DDBJ databases">
        <title>Streptomyces sp. strain T44 isolated from rhizosphere soil of Broussonetia papyrifera.</title>
        <authorList>
            <person name="Mo P."/>
        </authorList>
    </citation>
    <scope>NUCLEOTIDE SEQUENCE [LARGE SCALE GENOMIC DNA]</scope>
    <source>
        <strain evidence="12 13">T44</strain>
    </source>
</reference>
<evidence type="ECO:0000256" key="6">
    <source>
        <dbReference type="ARBA" id="ARBA00022989"/>
    </source>
</evidence>
<name>A0A6I6NHA2_9ACTN</name>
<evidence type="ECO:0000256" key="9">
    <source>
        <dbReference type="SAM" id="MobiDB-lite"/>
    </source>
</evidence>
<feature type="domain" description="Major facilitator superfamily (MFS) profile" evidence="11">
    <location>
        <begin position="22"/>
        <end position="468"/>
    </location>
</feature>
<evidence type="ECO:0000256" key="7">
    <source>
        <dbReference type="ARBA" id="ARBA00023136"/>
    </source>
</evidence>
<feature type="transmembrane region" description="Helical" evidence="10">
    <location>
        <begin position="92"/>
        <end position="115"/>
    </location>
</feature>
<keyword evidence="6 10" id="KW-1133">Transmembrane helix</keyword>
<protein>
    <submittedName>
        <fullName evidence="12">DHA2 family efflux MFS transporter permease subunit</fullName>
    </submittedName>
</protein>
<feature type="transmembrane region" description="Helical" evidence="10">
    <location>
        <begin position="342"/>
        <end position="362"/>
    </location>
</feature>
<evidence type="ECO:0000256" key="8">
    <source>
        <dbReference type="ARBA" id="ARBA00023251"/>
    </source>
</evidence>
<keyword evidence="3" id="KW-0813">Transport</keyword>
<sequence>MSSTPATTKPPEPSELRRKWPILAICCTSLFIVGLDTTIVNLALPSLQRDLHASASGLQWTVDAYTVVLAGLLLLSGSVADRFGRRRTFQSGLLLFSLASLLCGLAPDTGLLIVFRVLQAMGGAMLNPVAMSIITNTFLDPRQRARAIGIWGGVAGISLALGPVVGGTLVETVGWRSIFWINVPVGLAALLLTVFFVPESRAEHPRRFDPVGQVLVIVVLVALTFGIIEGPARGWGSAPIVGCFAASAAACAALVGYERRRHEPVLDLRFFADVRFSGAIASAVCGFAALAGFLFLNSLFLQDVRGYSPLHAGLLTLPMAAMTLVCGPLAGRIIAARGPRTALIIAGAGTAGCGLLLLDLAADTSVWYLMPAYVLFGAGFGMLDPAITYTAVSGMPRAQAGVASALTSTCRQIGATLGVAVLGSLSTARVRGTFASGFPRASHISWGVMAGCGAAVLVLAVLTSARERPRPAGPVEEEQDAAVRQAPGSGATGPVRRPAP</sequence>
<feature type="transmembrane region" description="Helical" evidence="10">
    <location>
        <begin position="178"/>
        <end position="198"/>
    </location>
</feature>
<comment type="similarity">
    <text evidence="2">Belongs to the major facilitator superfamily. EmrB family.</text>
</comment>
<organism evidence="12 13">
    <name type="scientific">Streptomyces broussonetiae</name>
    <dbReference type="NCBI Taxonomy" id="2686304"/>
    <lineage>
        <taxon>Bacteria</taxon>
        <taxon>Bacillati</taxon>
        <taxon>Actinomycetota</taxon>
        <taxon>Actinomycetes</taxon>
        <taxon>Kitasatosporales</taxon>
        <taxon>Streptomycetaceae</taxon>
        <taxon>Streptomyces</taxon>
    </lineage>
</organism>
<feature type="region of interest" description="Disordered" evidence="9">
    <location>
        <begin position="468"/>
        <end position="500"/>
    </location>
</feature>
<dbReference type="Pfam" id="PF07690">
    <property type="entry name" value="MFS_1"/>
    <property type="match status" value="1"/>
</dbReference>
<evidence type="ECO:0000256" key="5">
    <source>
        <dbReference type="ARBA" id="ARBA00022692"/>
    </source>
</evidence>
<evidence type="ECO:0000313" key="13">
    <source>
        <dbReference type="Proteomes" id="UP000436138"/>
    </source>
</evidence>
<keyword evidence="8" id="KW-0046">Antibiotic resistance</keyword>
<dbReference type="Gene3D" id="1.20.1720.10">
    <property type="entry name" value="Multidrug resistance protein D"/>
    <property type="match status" value="1"/>
</dbReference>
<evidence type="ECO:0000256" key="4">
    <source>
        <dbReference type="ARBA" id="ARBA00022475"/>
    </source>
</evidence>
<dbReference type="RefSeq" id="WP_158925770.1">
    <property type="nucleotide sequence ID" value="NZ_CP047020.1"/>
</dbReference>
<feature type="transmembrane region" description="Helical" evidence="10">
    <location>
        <begin position="148"/>
        <end position="166"/>
    </location>
</feature>
<dbReference type="CDD" id="cd17321">
    <property type="entry name" value="MFS_MMR_MDR_like"/>
    <property type="match status" value="1"/>
</dbReference>
<dbReference type="GO" id="GO:0005886">
    <property type="term" value="C:plasma membrane"/>
    <property type="evidence" value="ECO:0007669"/>
    <property type="project" value="UniProtKB-SubCell"/>
</dbReference>
<feature type="transmembrane region" description="Helical" evidence="10">
    <location>
        <begin position="20"/>
        <end position="44"/>
    </location>
</feature>
<dbReference type="GO" id="GO:0022857">
    <property type="term" value="F:transmembrane transporter activity"/>
    <property type="evidence" value="ECO:0007669"/>
    <property type="project" value="InterPro"/>
</dbReference>
<feature type="transmembrane region" description="Helical" evidence="10">
    <location>
        <begin position="64"/>
        <end position="80"/>
    </location>
</feature>
<dbReference type="Proteomes" id="UP000436138">
    <property type="component" value="Chromosome"/>
</dbReference>
<keyword evidence="13" id="KW-1185">Reference proteome</keyword>
<dbReference type="PANTHER" id="PTHR42718:SF9">
    <property type="entry name" value="MAJOR FACILITATOR SUPERFAMILY MULTIDRUG TRANSPORTER MFSC"/>
    <property type="match status" value="1"/>
</dbReference>
<keyword evidence="5 10" id="KW-0812">Transmembrane</keyword>
<comment type="subcellular location">
    <subcellularLocation>
        <location evidence="1">Cell membrane</location>
        <topology evidence="1">Multi-pass membrane protein</topology>
    </subcellularLocation>
</comment>
<evidence type="ECO:0000259" key="11">
    <source>
        <dbReference type="PROSITE" id="PS50850"/>
    </source>
</evidence>
<dbReference type="InterPro" id="IPR036259">
    <property type="entry name" value="MFS_trans_sf"/>
</dbReference>
<feature type="transmembrane region" description="Helical" evidence="10">
    <location>
        <begin position="278"/>
        <end position="300"/>
    </location>
</feature>
<keyword evidence="4" id="KW-1003">Cell membrane</keyword>
<dbReference type="AlphaFoldDB" id="A0A6I6NHA2"/>
<evidence type="ECO:0000256" key="3">
    <source>
        <dbReference type="ARBA" id="ARBA00022448"/>
    </source>
</evidence>
<evidence type="ECO:0000256" key="2">
    <source>
        <dbReference type="ARBA" id="ARBA00008537"/>
    </source>
</evidence>
<evidence type="ECO:0000313" key="12">
    <source>
        <dbReference type="EMBL" id="QHA07357.1"/>
    </source>
</evidence>
<dbReference type="Gene3D" id="1.20.1250.20">
    <property type="entry name" value="MFS general substrate transporter like domains"/>
    <property type="match status" value="1"/>
</dbReference>
<dbReference type="PANTHER" id="PTHR42718">
    <property type="entry name" value="MAJOR FACILITATOR SUPERFAMILY MULTIDRUG TRANSPORTER MFSC"/>
    <property type="match status" value="1"/>
</dbReference>
<dbReference type="InterPro" id="IPR004638">
    <property type="entry name" value="EmrB-like"/>
</dbReference>
<feature type="transmembrane region" description="Helical" evidence="10">
    <location>
        <begin position="210"/>
        <end position="228"/>
    </location>
</feature>
<dbReference type="InterPro" id="IPR011701">
    <property type="entry name" value="MFS"/>
</dbReference>